<dbReference type="SUPFAM" id="SSF52402">
    <property type="entry name" value="Adenine nucleotide alpha hydrolases-like"/>
    <property type="match status" value="1"/>
</dbReference>
<dbReference type="Pfam" id="PF02540">
    <property type="entry name" value="NAD_synthase"/>
    <property type="match status" value="1"/>
</dbReference>
<feature type="region of interest" description="Disordered" evidence="11">
    <location>
        <begin position="1"/>
        <end position="20"/>
    </location>
</feature>
<dbReference type="InterPro" id="IPR022310">
    <property type="entry name" value="NAD/GMP_synthase"/>
</dbReference>
<sequence>MRSLPQRTLATGITPPSPSGPPLPCSAAIFALERDCRLAWPFPVSPLLFYTAALAFPAISGKNTMTSSANTTSPAIAETTWLTDQRILVLDFGSQYAQLIARRVREQNVYCQIVRHDISAERIAELAPKGIILSGGPNSVYEEGAPKCDEGLFDLGIPVLGICYGMQLACQALGGKVDNTPSREYGRAMCDFVDRDSIFRGMQESEQVWMSHGDQVSQIADQFTAMAKTSTCPYAAIRHNERPVFGMQFHPEVTHTPHGGQILRNFVIDVCGCDGSWKLGDFADAAIESIRKQVGDKRVICGLSGGVDSSVVAALLYKAIGPQLSCILVDNGLLRKNEQQIVLEEFSNHFKTDLHVVEAEDRFLADLAGIDEPQEKRRRIGHAFIECFKDEAARIEDAHFLAQGTLYPDVIESGADKDGPAATIKLHHNVGGLPEELGFELIEPLRDLFKDEVRRLGLELGLPEQLVWRHPFPGPGLAVRCLGEITRDKLAVLREADAIVVEEIENAGLYRDTSQAFAVLLPVQSVGVMGDARTYDNAVAVRCVNTDDFMTADWSHLPYELLARISTRIINEVKGVNRVCYDISSKPPATIEWE</sequence>
<feature type="domain" description="GMPS ATP-PPase" evidence="12">
    <location>
        <begin position="277"/>
        <end position="469"/>
    </location>
</feature>
<dbReference type="PANTHER" id="PTHR11922:SF2">
    <property type="entry name" value="GMP SYNTHASE [GLUTAMINE-HYDROLYZING]"/>
    <property type="match status" value="1"/>
</dbReference>
<keyword evidence="13" id="KW-0808">Transferase</keyword>
<dbReference type="PROSITE" id="PS51273">
    <property type="entry name" value="GATASE_TYPE_1"/>
    <property type="match status" value="1"/>
</dbReference>
<keyword evidence="5 9" id="KW-0332">GMP biosynthesis</keyword>
<dbReference type="GO" id="GO:0005524">
    <property type="term" value="F:ATP binding"/>
    <property type="evidence" value="ECO:0007669"/>
    <property type="project" value="UniProtKB-UniRule"/>
</dbReference>
<dbReference type="InterPro" id="IPR014729">
    <property type="entry name" value="Rossmann-like_a/b/a_fold"/>
</dbReference>
<keyword evidence="6 9" id="KW-0658">Purine biosynthesis</keyword>
<name>M2ASD1_9BACT</name>
<evidence type="ECO:0000256" key="9">
    <source>
        <dbReference type="HAMAP-Rule" id="MF_00344"/>
    </source>
</evidence>
<dbReference type="SUPFAM" id="SSF54810">
    <property type="entry name" value="GMP synthetase C-terminal dimerisation domain"/>
    <property type="match status" value="1"/>
</dbReference>
<dbReference type="InterPro" id="IPR029062">
    <property type="entry name" value="Class_I_gatase-like"/>
</dbReference>
<dbReference type="GO" id="GO:0016740">
    <property type="term" value="F:transferase activity"/>
    <property type="evidence" value="ECO:0007669"/>
    <property type="project" value="UniProtKB-KW"/>
</dbReference>
<dbReference type="AlphaFoldDB" id="M2ASD1"/>
<feature type="active site" description="Nucleophile" evidence="9">
    <location>
        <position position="163"/>
    </location>
</feature>
<dbReference type="Gene3D" id="3.40.50.880">
    <property type="match status" value="1"/>
</dbReference>
<dbReference type="PANTHER" id="PTHR11922">
    <property type="entry name" value="GMP SYNTHASE-RELATED"/>
    <property type="match status" value="1"/>
</dbReference>
<evidence type="ECO:0000256" key="8">
    <source>
        <dbReference type="ARBA" id="ARBA00022962"/>
    </source>
</evidence>
<dbReference type="NCBIfam" id="TIGR00884">
    <property type="entry name" value="guaA_Cterm"/>
    <property type="match status" value="1"/>
</dbReference>
<dbReference type="Gene3D" id="3.30.300.10">
    <property type="match status" value="1"/>
</dbReference>
<evidence type="ECO:0000259" key="12">
    <source>
        <dbReference type="PROSITE" id="PS51553"/>
    </source>
</evidence>
<evidence type="ECO:0000313" key="14">
    <source>
        <dbReference type="Proteomes" id="UP000011529"/>
    </source>
</evidence>
<proteinExistence type="inferred from homology"/>
<keyword evidence="8 9" id="KW-0315">Glutamine amidotransferase</keyword>
<dbReference type="HAMAP" id="MF_00344">
    <property type="entry name" value="GMP_synthase"/>
    <property type="match status" value="1"/>
</dbReference>
<comment type="catalytic activity">
    <reaction evidence="9">
        <text>XMP + L-glutamine + ATP + H2O = GMP + L-glutamate + AMP + diphosphate + 2 H(+)</text>
        <dbReference type="Rhea" id="RHEA:11680"/>
        <dbReference type="ChEBI" id="CHEBI:15377"/>
        <dbReference type="ChEBI" id="CHEBI:15378"/>
        <dbReference type="ChEBI" id="CHEBI:29985"/>
        <dbReference type="ChEBI" id="CHEBI:30616"/>
        <dbReference type="ChEBI" id="CHEBI:33019"/>
        <dbReference type="ChEBI" id="CHEBI:57464"/>
        <dbReference type="ChEBI" id="CHEBI:58115"/>
        <dbReference type="ChEBI" id="CHEBI:58359"/>
        <dbReference type="ChEBI" id="CHEBI:456215"/>
        <dbReference type="EC" id="6.3.5.2"/>
    </reaction>
</comment>
<dbReference type="InterPro" id="IPR025777">
    <property type="entry name" value="GMPS_ATP_PPase_dom"/>
</dbReference>
<feature type="binding site" evidence="10">
    <location>
        <begin position="304"/>
        <end position="310"/>
    </location>
    <ligand>
        <name>ATP</name>
        <dbReference type="ChEBI" id="CHEBI:30616"/>
    </ligand>
</feature>
<dbReference type="InterPro" id="IPR001674">
    <property type="entry name" value="GMP_synth_C"/>
</dbReference>
<comment type="function">
    <text evidence="1 9">Catalyzes the synthesis of GMP from XMP.</text>
</comment>
<dbReference type="FunFam" id="3.40.50.620:FF:000001">
    <property type="entry name" value="GMP synthase [glutamine-hydrolyzing]"/>
    <property type="match status" value="1"/>
</dbReference>
<dbReference type="UniPathway" id="UPA00189">
    <property type="reaction ID" value="UER00296"/>
</dbReference>
<reference evidence="13" key="2">
    <citation type="journal article" date="2013" name="Mar. Genomics">
        <title>Expression of sulfatases in Rhodopirellula baltica and the diversity of sulfatases in the genus Rhodopirellula.</title>
        <authorList>
            <person name="Wegner C.E."/>
            <person name="Richter-Heitmann T."/>
            <person name="Klindworth A."/>
            <person name="Klockow C."/>
            <person name="Richter M."/>
            <person name="Achstetter T."/>
            <person name="Glockner F.O."/>
            <person name="Harder J."/>
        </authorList>
    </citation>
    <scope>NUCLEOTIDE SEQUENCE [LARGE SCALE GENOMIC DNA]</scope>
    <source>
        <strain evidence="13">6C</strain>
    </source>
</reference>
<dbReference type="PATRIC" id="fig|1263867.3.peg.3954"/>
<keyword evidence="3 9" id="KW-0436">Ligase</keyword>
<keyword evidence="14" id="KW-1185">Reference proteome</keyword>
<dbReference type="GO" id="GO:0003921">
    <property type="term" value="F:GMP synthase activity"/>
    <property type="evidence" value="ECO:0007669"/>
    <property type="project" value="InterPro"/>
</dbReference>
<evidence type="ECO:0000313" key="13">
    <source>
        <dbReference type="EMBL" id="EMB15607.1"/>
    </source>
</evidence>
<dbReference type="InterPro" id="IPR004739">
    <property type="entry name" value="GMP_synth_GATase"/>
</dbReference>
<dbReference type="FunFam" id="3.40.50.880:FF:000001">
    <property type="entry name" value="GMP synthase [glutamine-hydrolyzing]"/>
    <property type="match status" value="1"/>
</dbReference>
<dbReference type="PRINTS" id="PR00099">
    <property type="entry name" value="CPSGATASE"/>
</dbReference>
<evidence type="ECO:0000256" key="7">
    <source>
        <dbReference type="ARBA" id="ARBA00022840"/>
    </source>
</evidence>
<comment type="pathway">
    <text evidence="2 9">Purine metabolism; GMP biosynthesis; GMP from XMP (L-Gln route): step 1/1.</text>
</comment>
<dbReference type="NCBIfam" id="TIGR00888">
    <property type="entry name" value="guaA_Nterm"/>
    <property type="match status" value="1"/>
</dbReference>
<comment type="caution">
    <text evidence="13">The sequence shown here is derived from an EMBL/GenBank/DDBJ whole genome shotgun (WGS) entry which is preliminary data.</text>
</comment>
<dbReference type="SUPFAM" id="SSF52317">
    <property type="entry name" value="Class I glutamine amidotransferase-like"/>
    <property type="match status" value="1"/>
</dbReference>
<dbReference type="GO" id="GO:0005829">
    <property type="term" value="C:cytosol"/>
    <property type="evidence" value="ECO:0007669"/>
    <property type="project" value="TreeGrafter"/>
</dbReference>
<evidence type="ECO:0000256" key="5">
    <source>
        <dbReference type="ARBA" id="ARBA00022749"/>
    </source>
</evidence>
<dbReference type="Gene3D" id="3.40.50.620">
    <property type="entry name" value="HUPs"/>
    <property type="match status" value="1"/>
</dbReference>
<dbReference type="InterPro" id="IPR017926">
    <property type="entry name" value="GATASE"/>
</dbReference>
<evidence type="ECO:0000256" key="4">
    <source>
        <dbReference type="ARBA" id="ARBA00022741"/>
    </source>
</evidence>
<evidence type="ECO:0000256" key="11">
    <source>
        <dbReference type="SAM" id="MobiDB-lite"/>
    </source>
</evidence>
<keyword evidence="4 9" id="KW-0547">Nucleotide-binding</keyword>
<organism evidence="13 14">
    <name type="scientific">Rhodopirellula europaea 6C</name>
    <dbReference type="NCBI Taxonomy" id="1263867"/>
    <lineage>
        <taxon>Bacteria</taxon>
        <taxon>Pseudomonadati</taxon>
        <taxon>Planctomycetota</taxon>
        <taxon>Planctomycetia</taxon>
        <taxon>Pirellulales</taxon>
        <taxon>Pirellulaceae</taxon>
        <taxon>Rhodopirellula</taxon>
    </lineage>
</organism>
<feature type="active site" evidence="9">
    <location>
        <position position="252"/>
    </location>
</feature>
<feature type="compositionally biased region" description="Polar residues" evidence="11">
    <location>
        <begin position="1"/>
        <end position="11"/>
    </location>
</feature>
<dbReference type="Proteomes" id="UP000011529">
    <property type="component" value="Unassembled WGS sequence"/>
</dbReference>
<protein>
    <recommendedName>
        <fullName evidence="9">GMP synthase [glutamine-hydrolyzing]</fullName>
        <ecNumber evidence="9">6.3.5.2</ecNumber>
    </recommendedName>
    <alternativeName>
        <fullName evidence="9">GMP synthetase</fullName>
    </alternativeName>
    <alternativeName>
        <fullName evidence="9">Glutamine amidotransferase</fullName>
    </alternativeName>
</protein>
<dbReference type="PRINTS" id="PR00097">
    <property type="entry name" value="ANTSNTHASEII"/>
</dbReference>
<dbReference type="CDD" id="cd01742">
    <property type="entry name" value="GATase1_GMP_Synthase"/>
    <property type="match status" value="1"/>
</dbReference>
<dbReference type="Pfam" id="PF00117">
    <property type="entry name" value="GATase"/>
    <property type="match status" value="1"/>
</dbReference>
<dbReference type="InterPro" id="IPR022955">
    <property type="entry name" value="GMP_synthase"/>
</dbReference>
<comment type="subunit">
    <text evidence="9">Homodimer.</text>
</comment>
<dbReference type="CDD" id="cd01997">
    <property type="entry name" value="GMP_synthase_C"/>
    <property type="match status" value="1"/>
</dbReference>
<reference evidence="13" key="1">
    <citation type="submission" date="2012-11" db="EMBL/GenBank/DDBJ databases">
        <title>Permanent draft genomes of Rhodopirellula europaea strain SH398 and 6C.</title>
        <authorList>
            <person name="Richter M."/>
            <person name="Richter-Heitmann T."/>
            <person name="Frank C."/>
            <person name="Harder J."/>
            <person name="Glockner F.O."/>
        </authorList>
    </citation>
    <scope>NUCLEOTIDE SEQUENCE</scope>
    <source>
        <strain evidence="13">6C</strain>
    </source>
</reference>
<dbReference type="FunFam" id="3.30.300.10:FF:000002">
    <property type="entry name" value="GMP synthase [glutamine-hydrolyzing]"/>
    <property type="match status" value="1"/>
</dbReference>
<dbReference type="NCBIfam" id="NF000848">
    <property type="entry name" value="PRK00074.1"/>
    <property type="match status" value="1"/>
</dbReference>
<dbReference type="PRINTS" id="PR00096">
    <property type="entry name" value="GATASE"/>
</dbReference>
<dbReference type="PROSITE" id="PS51553">
    <property type="entry name" value="GMPS_ATP_PPASE"/>
    <property type="match status" value="1"/>
</dbReference>
<keyword evidence="7 9" id="KW-0067">ATP-binding</keyword>
<dbReference type="Pfam" id="PF00958">
    <property type="entry name" value="GMP_synt_C"/>
    <property type="match status" value="1"/>
</dbReference>
<evidence type="ECO:0000256" key="3">
    <source>
        <dbReference type="ARBA" id="ARBA00022598"/>
    </source>
</evidence>
<dbReference type="EMBL" id="ANMO01000168">
    <property type="protein sequence ID" value="EMB15607.1"/>
    <property type="molecule type" value="Genomic_DNA"/>
</dbReference>
<dbReference type="EC" id="6.3.5.2" evidence="9"/>
<accession>M2ASD1</accession>
<evidence type="ECO:0000256" key="1">
    <source>
        <dbReference type="ARBA" id="ARBA00002332"/>
    </source>
</evidence>
<evidence type="ECO:0000256" key="6">
    <source>
        <dbReference type="ARBA" id="ARBA00022755"/>
    </source>
</evidence>
<evidence type="ECO:0000256" key="2">
    <source>
        <dbReference type="ARBA" id="ARBA00005153"/>
    </source>
</evidence>
<feature type="active site" evidence="9">
    <location>
        <position position="250"/>
    </location>
</feature>
<evidence type="ECO:0000256" key="10">
    <source>
        <dbReference type="PROSITE-ProRule" id="PRU00886"/>
    </source>
</evidence>
<gene>
    <name evidence="9" type="primary">guaA</name>
    <name evidence="13" type="ORF">RE6C_03696</name>
</gene>